<dbReference type="Proteomes" id="UP000264702">
    <property type="component" value="Unassembled WGS sequence"/>
</dbReference>
<dbReference type="GO" id="GO:0016757">
    <property type="term" value="F:glycosyltransferase activity"/>
    <property type="evidence" value="ECO:0007669"/>
    <property type="project" value="InterPro"/>
</dbReference>
<evidence type="ECO:0000313" key="2">
    <source>
        <dbReference type="EMBL" id="RFU17371.1"/>
    </source>
</evidence>
<sequence length="352" mass="39884">MNFTPLRFRLLQKIFRRPLTLHDMSDREIVLSPAETLVSRPAIYLESDLDLITAVMEDTTMDTERLRIRGGAKEHRATMVHELWNAQILNGYVYKRAIVYPVSPAEGRPLVIRERTEKIPEAALACSLYGGVYFGHWMADDVARFLVLKDYASPVIVKRKRFTHEPGYSAIFGVNPGEITNIQCKRLLLLGDTGQNSFRKSRYAQLRERLKTVGAAHKNHRVWIRRGKGGAKRDLVNIDEVEAWLVSQGFVMVTPEEMTAEEIARQMVGARVAFGIEGSHLAHALYSVADGGAICALQPPFRFNNVYKDRADCLDLRYAFVVGETAEGGFRLEIDHLKRFLDKVDRETGYSG</sequence>
<keyword evidence="2" id="KW-0808">Transferase</keyword>
<name>A0A372IRH0_9BACT</name>
<dbReference type="Pfam" id="PF04577">
    <property type="entry name" value="Glyco_transf_61"/>
    <property type="match status" value="1"/>
</dbReference>
<evidence type="ECO:0000259" key="1">
    <source>
        <dbReference type="Pfam" id="PF04577"/>
    </source>
</evidence>
<accession>A0A372IRH0</accession>
<feature type="domain" description="Glycosyltransferase 61 catalytic" evidence="1">
    <location>
        <begin position="134"/>
        <end position="287"/>
    </location>
</feature>
<organism evidence="2 3">
    <name type="scientific">Paracidobacterium acidisoli</name>
    <dbReference type="NCBI Taxonomy" id="2303751"/>
    <lineage>
        <taxon>Bacteria</taxon>
        <taxon>Pseudomonadati</taxon>
        <taxon>Acidobacteriota</taxon>
        <taxon>Terriglobia</taxon>
        <taxon>Terriglobales</taxon>
        <taxon>Acidobacteriaceae</taxon>
        <taxon>Paracidobacterium</taxon>
    </lineage>
</organism>
<evidence type="ECO:0000313" key="3">
    <source>
        <dbReference type="Proteomes" id="UP000264702"/>
    </source>
</evidence>
<gene>
    <name evidence="2" type="ORF">D0Y96_04200</name>
</gene>
<proteinExistence type="predicted"/>
<comment type="caution">
    <text evidence="2">The sequence shown here is derived from an EMBL/GenBank/DDBJ whole genome shotgun (WGS) entry which is preliminary data.</text>
</comment>
<dbReference type="InterPro" id="IPR049625">
    <property type="entry name" value="Glyco_transf_61_cat"/>
</dbReference>
<keyword evidence="3" id="KW-1185">Reference proteome</keyword>
<protein>
    <submittedName>
        <fullName evidence="2">Glycosyltransferase family 61 protein</fullName>
    </submittedName>
</protein>
<dbReference type="EMBL" id="QVQT01000002">
    <property type="protein sequence ID" value="RFU17371.1"/>
    <property type="molecule type" value="Genomic_DNA"/>
</dbReference>
<reference evidence="2 3" key="1">
    <citation type="submission" date="2018-08" db="EMBL/GenBank/DDBJ databases">
        <title>Acidipila sp. 4G-K13, an acidobacterium isolated from forest soil.</title>
        <authorList>
            <person name="Gao Z.-H."/>
            <person name="Qiu L.-H."/>
        </authorList>
    </citation>
    <scope>NUCLEOTIDE SEQUENCE [LARGE SCALE GENOMIC DNA]</scope>
    <source>
        <strain evidence="2 3">4G-K13</strain>
    </source>
</reference>
<dbReference type="AlphaFoldDB" id="A0A372IRH0"/>